<name>F1YJV9_9ACTN</name>
<dbReference type="Proteomes" id="UP000035065">
    <property type="component" value="Unassembled WGS sequence"/>
</dbReference>
<protein>
    <submittedName>
        <fullName evidence="2">Uncharacterized protein</fullName>
    </submittedName>
</protein>
<keyword evidence="1" id="KW-0812">Transmembrane</keyword>
<gene>
    <name evidence="2" type="ORF">SCNU_10946</name>
</gene>
<dbReference type="eggNOG" id="COG1295">
    <property type="taxonomic scope" value="Bacteria"/>
</dbReference>
<feature type="transmembrane region" description="Helical" evidence="1">
    <location>
        <begin position="47"/>
        <end position="71"/>
    </location>
</feature>
<dbReference type="AlphaFoldDB" id="F1YJV9"/>
<sequence>MVLTKVTDLLNAVVARLPESAGKYVVLIFRMIRAIAVNNISDRAMTLAAQAFTSILPVLLLLTTLPGAGIIDRTIDMFRLDGLGLGQPDSPETYASFGFAGAFMTIVSATSMARALDRMYVGVWGVTSTGLRGWWRWVAVVVVLALATIAQALVVLSFDDSDRHLVLALVGTFVVWTLAWTAVPRILTVKQLGKVDLYCLGGLAGTGITVFMVVTEIGYSQVFKSARDSFGPLGVVFASIGWLFVFTAIVVVATVLVQVIRRPEAETPDVVEQEMEL</sequence>
<dbReference type="STRING" id="644548.SCNU_10946"/>
<keyword evidence="1" id="KW-0472">Membrane</keyword>
<evidence type="ECO:0000313" key="3">
    <source>
        <dbReference type="Proteomes" id="UP000035065"/>
    </source>
</evidence>
<evidence type="ECO:0000313" key="2">
    <source>
        <dbReference type="EMBL" id="EGD55041.1"/>
    </source>
</evidence>
<keyword evidence="1" id="KW-1133">Transmembrane helix</keyword>
<comment type="caution">
    <text evidence="2">The sequence shown here is derived from an EMBL/GenBank/DDBJ whole genome shotgun (WGS) entry which is preliminary data.</text>
</comment>
<organism evidence="2 3">
    <name type="scientific">Gordonia neofelifaecis NRRL B-59395</name>
    <dbReference type="NCBI Taxonomy" id="644548"/>
    <lineage>
        <taxon>Bacteria</taxon>
        <taxon>Bacillati</taxon>
        <taxon>Actinomycetota</taxon>
        <taxon>Actinomycetes</taxon>
        <taxon>Mycobacteriales</taxon>
        <taxon>Gordoniaceae</taxon>
        <taxon>Gordonia</taxon>
    </lineage>
</organism>
<feature type="transmembrane region" description="Helical" evidence="1">
    <location>
        <begin position="94"/>
        <end position="113"/>
    </location>
</feature>
<feature type="transmembrane region" description="Helical" evidence="1">
    <location>
        <begin position="195"/>
        <end position="214"/>
    </location>
</feature>
<evidence type="ECO:0000256" key="1">
    <source>
        <dbReference type="SAM" id="Phobius"/>
    </source>
</evidence>
<dbReference type="OrthoDB" id="4564907at2"/>
<keyword evidence="3" id="KW-1185">Reference proteome</keyword>
<proteinExistence type="predicted"/>
<accession>F1YJV9</accession>
<reference evidence="2 3" key="1">
    <citation type="journal article" date="2011" name="J. Bacteriol.">
        <title>Draft Genome Sequence of Gordonia neofelifaecis NRRL B-59395, a Cholesterol-Degrading Actinomycete.</title>
        <authorList>
            <person name="Ge F."/>
            <person name="Li W."/>
            <person name="Chen G."/>
            <person name="Liu Y."/>
            <person name="Zhang G."/>
            <person name="Yong B."/>
            <person name="Wang Q."/>
            <person name="Wang N."/>
            <person name="Huang Z."/>
            <person name="Li W."/>
            <person name="Wang J."/>
            <person name="Wu C."/>
            <person name="Xie Q."/>
            <person name="Liu G."/>
        </authorList>
    </citation>
    <scope>NUCLEOTIDE SEQUENCE [LARGE SCALE GENOMIC DNA]</scope>
    <source>
        <strain evidence="2 3">NRRL B-59395</strain>
    </source>
</reference>
<feature type="transmembrane region" description="Helical" evidence="1">
    <location>
        <begin position="164"/>
        <end position="183"/>
    </location>
</feature>
<dbReference type="RefSeq" id="WP_009679411.1">
    <property type="nucleotide sequence ID" value="NZ_AEUD01000008.1"/>
</dbReference>
<dbReference type="EMBL" id="AEUD01000008">
    <property type="protein sequence ID" value="EGD55041.1"/>
    <property type="molecule type" value="Genomic_DNA"/>
</dbReference>
<feature type="transmembrane region" description="Helical" evidence="1">
    <location>
        <begin position="234"/>
        <end position="257"/>
    </location>
</feature>
<feature type="transmembrane region" description="Helical" evidence="1">
    <location>
        <begin position="134"/>
        <end position="158"/>
    </location>
</feature>